<sequence length="520" mass="51942">MTRKRRLRQKAMRALGRQIRESGSRLPLVLIPVTMVISSLAAGHVTGATFALNQDVGQAQSIQFQALTTSQVLRFTSGRVQLVEDGGPDQVGSEVVRVFRIMNISDRRVDLSVELTGIPWARAALSRSVLGPGETAEIVVSGTPDQPGQYQGYLTVYGMGGFLELGMEFTVVIVPAPDPCRPAEWPAPGARGGEASGDPVREPDPEETEESEAVIGLHPDLLGLPVDDAPEPAAAEPDGEPEAPEAADEAGHEPGEGAGEPAASGDDGSASESGDEAVPSGDGVDGGAAAPPDTTDPCADAPGGQLPDPAPDCGVPAEAVVEEEEGEQAAEPDDCAPAAAPPGDEAAEPGDGDQDGRKEEDEDAAGEPVEDDAEGTGDPHDDELTEGDTAGEPEDDADDSGSGAEQPGDAVGGTDEAADDGIAGGDGDAGSGETDSDEPDSAGPEDGAPDDGDPGVSDDADGPGAEDADADTGDADGGSPGGEQAHGDSAGDDGADPDDTGQPLTGSDAADDADGGGQTT</sequence>
<dbReference type="Proteomes" id="UP000732377">
    <property type="component" value="Unassembled WGS sequence"/>
</dbReference>
<dbReference type="InterPro" id="IPR013783">
    <property type="entry name" value="Ig-like_fold"/>
</dbReference>
<dbReference type="AlphaFoldDB" id="A0A953I1S4"/>
<feature type="compositionally biased region" description="Low complexity" evidence="1">
    <location>
        <begin position="335"/>
        <end position="344"/>
    </location>
</feature>
<organism evidence="2 3">
    <name type="scientific">Symbiobacterium thermophilum</name>
    <dbReference type="NCBI Taxonomy" id="2734"/>
    <lineage>
        <taxon>Bacteria</taxon>
        <taxon>Bacillati</taxon>
        <taxon>Bacillota</taxon>
        <taxon>Clostridia</taxon>
        <taxon>Eubacteriales</taxon>
        <taxon>Symbiobacteriaceae</taxon>
        <taxon>Symbiobacterium</taxon>
    </lineage>
</organism>
<protein>
    <submittedName>
        <fullName evidence="2">Uncharacterized protein</fullName>
    </submittedName>
</protein>
<comment type="caution">
    <text evidence="2">The sequence shown here is derived from an EMBL/GenBank/DDBJ whole genome shotgun (WGS) entry which is preliminary data.</text>
</comment>
<feature type="compositionally biased region" description="Acidic residues" evidence="1">
    <location>
        <begin position="360"/>
        <end position="399"/>
    </location>
</feature>
<evidence type="ECO:0000313" key="2">
    <source>
        <dbReference type="EMBL" id="MBY6275371.1"/>
    </source>
</evidence>
<feature type="compositionally biased region" description="Acidic residues" evidence="1">
    <location>
        <begin position="320"/>
        <end position="334"/>
    </location>
</feature>
<evidence type="ECO:0000256" key="1">
    <source>
        <dbReference type="SAM" id="MobiDB-lite"/>
    </source>
</evidence>
<feature type="compositionally biased region" description="Acidic residues" evidence="1">
    <location>
        <begin position="237"/>
        <end position="248"/>
    </location>
</feature>
<gene>
    <name evidence="2" type="ORF">CWE10_04000</name>
</gene>
<feature type="compositionally biased region" description="Acidic residues" evidence="1">
    <location>
        <begin position="447"/>
        <end position="474"/>
    </location>
</feature>
<evidence type="ECO:0000313" key="3">
    <source>
        <dbReference type="Proteomes" id="UP000732377"/>
    </source>
</evidence>
<accession>A0A953I1S4</accession>
<reference evidence="2" key="1">
    <citation type="submission" date="2017-11" db="EMBL/GenBank/DDBJ databases">
        <title>Three new genomes from thermophilic consortium.</title>
        <authorList>
            <person name="Quaggio R."/>
            <person name="Amgarten D."/>
            <person name="Setubal J.C."/>
        </authorList>
    </citation>
    <scope>NUCLEOTIDE SEQUENCE</scope>
    <source>
        <strain evidence="2">ZCTH01-B2</strain>
    </source>
</reference>
<feature type="compositionally biased region" description="Low complexity" evidence="1">
    <location>
        <begin position="259"/>
        <end position="303"/>
    </location>
</feature>
<proteinExistence type="predicted"/>
<name>A0A953I1S4_SYMTR</name>
<dbReference type="RefSeq" id="WP_273378191.1">
    <property type="nucleotide sequence ID" value="NZ_PIUK01000022.1"/>
</dbReference>
<feature type="compositionally biased region" description="Acidic residues" evidence="1">
    <location>
        <begin position="490"/>
        <end position="499"/>
    </location>
</feature>
<dbReference type="Gene3D" id="2.60.40.10">
    <property type="entry name" value="Immunoglobulins"/>
    <property type="match status" value="1"/>
</dbReference>
<feature type="region of interest" description="Disordered" evidence="1">
    <location>
        <begin position="183"/>
        <end position="520"/>
    </location>
</feature>
<dbReference type="EMBL" id="PIUK01000022">
    <property type="protein sequence ID" value="MBY6275371.1"/>
    <property type="molecule type" value="Genomic_DNA"/>
</dbReference>